<evidence type="ECO:0000313" key="1">
    <source>
        <dbReference type="EMBL" id="MDQ8208100.1"/>
    </source>
</evidence>
<keyword evidence="2" id="KW-1185">Reference proteome</keyword>
<reference evidence="1 2" key="1">
    <citation type="submission" date="2023-04" db="EMBL/GenBank/DDBJ databases">
        <title>A novel bacteria isolated from coastal sediment.</title>
        <authorList>
            <person name="Liu X.-J."/>
            <person name="Du Z.-J."/>
        </authorList>
    </citation>
    <scope>NUCLEOTIDE SEQUENCE [LARGE SCALE GENOMIC DNA]</scope>
    <source>
        <strain evidence="1 2">SDUM461003</strain>
    </source>
</reference>
<name>A0ABU1AYB0_9BACT</name>
<protein>
    <submittedName>
        <fullName evidence="1">DUF432 domain-containing protein</fullName>
    </submittedName>
</protein>
<sequence length="259" mass="29227">MSSDTSPWGLHPFSNQKEIRLQWEQLRIRIVKRGSDLLLVENRDGSHSGSQLGAYPESDFRRYAFQSPVESIHVQPRTPDRPLVVQPIHPLRLAPRAKVEFYVSIPLDIQLFAGEGKSGERIERIRGEILSDTWFGDLAGGVLCYAIKSRARRECPTIDSETTARALCKVEIHNRSIEQLHCTKFCLRLDHCHLWRSEASLWTSPVHIRFNGNDQLSSIDYSEKAPSEAPQATKITEATEAPLSGLIRRTFAGLGNSLT</sequence>
<dbReference type="InterPro" id="IPR007366">
    <property type="entry name" value="DUF432"/>
</dbReference>
<dbReference type="Proteomes" id="UP001225316">
    <property type="component" value="Unassembled WGS sequence"/>
</dbReference>
<accession>A0ABU1AYB0</accession>
<organism evidence="1 2">
    <name type="scientific">Thalassobacterium maritimum</name>
    <dbReference type="NCBI Taxonomy" id="3041265"/>
    <lineage>
        <taxon>Bacteria</taxon>
        <taxon>Pseudomonadati</taxon>
        <taxon>Verrucomicrobiota</taxon>
        <taxon>Opitutia</taxon>
        <taxon>Puniceicoccales</taxon>
        <taxon>Coraliomargaritaceae</taxon>
        <taxon>Thalassobacterium</taxon>
    </lineage>
</organism>
<dbReference type="EMBL" id="JARXHW010000024">
    <property type="protein sequence ID" value="MDQ8208100.1"/>
    <property type="molecule type" value="Genomic_DNA"/>
</dbReference>
<evidence type="ECO:0000313" key="2">
    <source>
        <dbReference type="Proteomes" id="UP001225316"/>
    </source>
</evidence>
<dbReference type="RefSeq" id="WP_308950538.1">
    <property type="nucleotide sequence ID" value="NZ_JARXHW010000024.1"/>
</dbReference>
<proteinExistence type="predicted"/>
<gene>
    <name evidence="1" type="ORF">QEH52_11315</name>
</gene>
<comment type="caution">
    <text evidence="1">The sequence shown here is derived from an EMBL/GenBank/DDBJ whole genome shotgun (WGS) entry which is preliminary data.</text>
</comment>
<dbReference type="Pfam" id="PF04254">
    <property type="entry name" value="DUF432"/>
    <property type="match status" value="1"/>
</dbReference>